<dbReference type="AlphaFoldDB" id="A0AA36J715"/>
<accession>A0AA36J715</accession>
<sequence length="490" mass="54851">MENLMQRFPEKKYDATNYIESCCLCLWCPCMGWQSKTLHLEQEEVVAKTRNCCCTSNQRRPYAQLGSVELHDTCCGLCVAMSSDLNPVNEKGEGGIRPFFGTDRTYTEELCNELRARMEGRGDTAQRKQQTFLMEWVTKMTAQMPLILAKKGVQWPPSEATLSKLFTDKPPIKTFAELYAPEIDPTFDTQSWDVVCCCELLNCLSRTIELGPDEVVIRTVRGLDRATIIERRPYAQIDDVQKENACGCCVNMKAGELIKEPISNGAGCDDATITAMVVNELKRRIEVRGNIGQMKKLESIMKKVDDLRVLMVVLQDALGMETQYPPGATALAELYGKTPELPAIRPHAKPSEEFPVREFEVTNSCESLFCCCTQKDNMTLEPDKMVLKKTNCMGESVNSMPYAQLQSVDEGRCCYCCRGVNGIIPGCGCAGDKVADLAQELQQRKLGRGDVAQLKNQENTMLNAVELSVRTNTVMTKREGVQFPPSQERL</sequence>
<evidence type="ECO:0000313" key="2">
    <source>
        <dbReference type="Proteomes" id="UP001178507"/>
    </source>
</evidence>
<comment type="caution">
    <text evidence="1">The sequence shown here is derived from an EMBL/GenBank/DDBJ whole genome shotgun (WGS) entry which is preliminary data.</text>
</comment>
<keyword evidence="2" id="KW-1185">Reference proteome</keyword>
<dbReference type="EMBL" id="CAUJNA010003385">
    <property type="protein sequence ID" value="CAJ1400787.1"/>
    <property type="molecule type" value="Genomic_DNA"/>
</dbReference>
<proteinExistence type="predicted"/>
<gene>
    <name evidence="1" type="ORF">EVOR1521_LOCUS24077</name>
</gene>
<protein>
    <submittedName>
        <fullName evidence="1">Uncharacterized protein</fullName>
    </submittedName>
</protein>
<evidence type="ECO:0000313" key="1">
    <source>
        <dbReference type="EMBL" id="CAJ1400787.1"/>
    </source>
</evidence>
<organism evidence="1 2">
    <name type="scientific">Effrenium voratum</name>
    <dbReference type="NCBI Taxonomy" id="2562239"/>
    <lineage>
        <taxon>Eukaryota</taxon>
        <taxon>Sar</taxon>
        <taxon>Alveolata</taxon>
        <taxon>Dinophyceae</taxon>
        <taxon>Suessiales</taxon>
        <taxon>Symbiodiniaceae</taxon>
        <taxon>Effrenium</taxon>
    </lineage>
</organism>
<reference evidence="1" key="1">
    <citation type="submission" date="2023-08" db="EMBL/GenBank/DDBJ databases">
        <authorList>
            <person name="Chen Y."/>
            <person name="Shah S."/>
            <person name="Dougan E. K."/>
            <person name="Thang M."/>
            <person name="Chan C."/>
        </authorList>
    </citation>
    <scope>NUCLEOTIDE SEQUENCE</scope>
</reference>
<dbReference type="Proteomes" id="UP001178507">
    <property type="component" value="Unassembled WGS sequence"/>
</dbReference>
<name>A0AA36J715_9DINO</name>